<organism evidence="2 3">
    <name type="scientific">Arcticibacterium luteifluviistationis</name>
    <dbReference type="NCBI Taxonomy" id="1784714"/>
    <lineage>
        <taxon>Bacteria</taxon>
        <taxon>Pseudomonadati</taxon>
        <taxon>Bacteroidota</taxon>
        <taxon>Cytophagia</taxon>
        <taxon>Cytophagales</taxon>
        <taxon>Leadbetterellaceae</taxon>
        <taxon>Arcticibacterium</taxon>
    </lineage>
</organism>
<feature type="domain" description="Protein glutaminase" evidence="1">
    <location>
        <begin position="39"/>
        <end position="150"/>
    </location>
</feature>
<proteinExistence type="predicted"/>
<evidence type="ECO:0000313" key="3">
    <source>
        <dbReference type="Proteomes" id="UP000249873"/>
    </source>
</evidence>
<dbReference type="InterPro" id="IPR041325">
    <property type="entry name" value="Gln_deamidase_2"/>
</dbReference>
<dbReference type="EMBL" id="CP029480">
    <property type="protein sequence ID" value="AWV99153.1"/>
    <property type="molecule type" value="Genomic_DNA"/>
</dbReference>
<dbReference type="AlphaFoldDB" id="A0A2Z4GE22"/>
<dbReference type="RefSeq" id="WP_111372346.1">
    <property type="nucleotide sequence ID" value="NZ_CP029480.1"/>
</dbReference>
<dbReference type="OrthoDB" id="798749at2"/>
<dbReference type="Pfam" id="PF18626">
    <property type="entry name" value="Gln_deamidase_2"/>
    <property type="match status" value="1"/>
</dbReference>
<sequence>MFYTDQGQHLISPEDYSLLLSCAPLIPYLEPITFELRAKITEMVSSENIEYRYINGSCEDRAHYICLLLRKEGIFTGKIWNFAPARFSLLSDELFNISDPFGISEATNWGYHVAPYFTSYDEAGNIETLVIDQSFEAKGFLKKEAWLGKMNCPKSLYLLTEIDNYLFNSFDGFVEENTNNRLGQYYPPTYLPSTITGNFWNLNVGDDYVQRGLAINDLALRIHEGKDGFQTEEWVFLKQLLGNFDWLVNYTFLPKPQELSDQTNDALMQYYNERYSHWSNRLWELFN</sequence>
<protein>
    <recommendedName>
        <fullName evidence="1">Protein glutaminase domain-containing protein</fullName>
    </recommendedName>
</protein>
<evidence type="ECO:0000259" key="1">
    <source>
        <dbReference type="Pfam" id="PF18626"/>
    </source>
</evidence>
<name>A0A2Z4GE22_9BACT</name>
<keyword evidence="3" id="KW-1185">Reference proteome</keyword>
<accession>A0A2Z4GE22</accession>
<evidence type="ECO:0000313" key="2">
    <source>
        <dbReference type="EMBL" id="AWV99153.1"/>
    </source>
</evidence>
<dbReference type="KEGG" id="als:DJ013_13645"/>
<gene>
    <name evidence="2" type="ORF">DJ013_13645</name>
</gene>
<reference evidence="2 3" key="1">
    <citation type="submission" date="2018-05" db="EMBL/GenBank/DDBJ databases">
        <title>Complete genome sequence of Arcticibacterium luteifluviistationis SM1504T, a cytophagaceae bacterium isolated from Arctic surface seawater.</title>
        <authorList>
            <person name="Li Y."/>
            <person name="Qin Q.-L."/>
        </authorList>
    </citation>
    <scope>NUCLEOTIDE SEQUENCE [LARGE SCALE GENOMIC DNA]</scope>
    <source>
        <strain evidence="2 3">SM1504</strain>
    </source>
</reference>
<dbReference type="Proteomes" id="UP000249873">
    <property type="component" value="Chromosome"/>
</dbReference>
<dbReference type="Gene3D" id="3.10.620.30">
    <property type="match status" value="1"/>
</dbReference>